<dbReference type="PROSITE" id="PS50102">
    <property type="entry name" value="RRM"/>
    <property type="match status" value="1"/>
</dbReference>
<dbReference type="AlphaFoldDB" id="A0A7I8V9K0"/>
<sequence length="139" mass="16221">MATREWRLDCKVYIGDLGDGAEKEEIEDAFSRYGELRNVWIARRPPGFAFVEFADPRDALDACRALDGTRMNGRRVKVEMSSGRARNDRGRYRGYDKRSTPPRPKYMFDFLDRDHLDVVTVLEVEADKRDINFLRKISV</sequence>
<feature type="region of interest" description="Disordered" evidence="5">
    <location>
        <begin position="78"/>
        <end position="100"/>
    </location>
</feature>
<proteinExistence type="predicted"/>
<dbReference type="OrthoDB" id="5970at2759"/>
<dbReference type="Proteomes" id="UP000549394">
    <property type="component" value="Unassembled WGS sequence"/>
</dbReference>
<dbReference type="Gene3D" id="3.30.70.330">
    <property type="match status" value="1"/>
</dbReference>
<dbReference type="GO" id="GO:0003723">
    <property type="term" value="F:RNA binding"/>
    <property type="evidence" value="ECO:0007669"/>
    <property type="project" value="UniProtKB-UniRule"/>
</dbReference>
<keyword evidence="2 4" id="KW-0694">RNA-binding</keyword>
<dbReference type="InterPro" id="IPR000504">
    <property type="entry name" value="RRM_dom"/>
</dbReference>
<keyword evidence="3" id="KW-0539">Nucleus</keyword>
<gene>
    <name evidence="7" type="ORF">DGYR_LOCUS1193</name>
</gene>
<evidence type="ECO:0000256" key="3">
    <source>
        <dbReference type="ARBA" id="ARBA00023242"/>
    </source>
</evidence>
<keyword evidence="8" id="KW-1185">Reference proteome</keyword>
<evidence type="ECO:0000313" key="7">
    <source>
        <dbReference type="EMBL" id="CAD5111982.1"/>
    </source>
</evidence>
<comment type="caution">
    <text evidence="7">The sequence shown here is derived from an EMBL/GenBank/DDBJ whole genome shotgun (WGS) entry which is preliminary data.</text>
</comment>
<feature type="domain" description="RRM" evidence="6">
    <location>
        <begin position="10"/>
        <end position="83"/>
    </location>
</feature>
<reference evidence="7 8" key="1">
    <citation type="submission" date="2020-08" db="EMBL/GenBank/DDBJ databases">
        <authorList>
            <person name="Hejnol A."/>
        </authorList>
    </citation>
    <scope>NUCLEOTIDE SEQUENCE [LARGE SCALE GENOMIC DNA]</scope>
</reference>
<dbReference type="PANTHER" id="PTHR48038:SF3">
    <property type="entry name" value="SPLICING FACTOR, ARGININE_SERINE-RICH 1-RELATED"/>
    <property type="match status" value="1"/>
</dbReference>
<accession>A0A7I8V9K0</accession>
<dbReference type="GO" id="GO:0005634">
    <property type="term" value="C:nucleus"/>
    <property type="evidence" value="ECO:0007669"/>
    <property type="project" value="UniProtKB-SubCell"/>
</dbReference>
<dbReference type="FunFam" id="3.30.70.330:FF:001074">
    <property type="entry name" value="Splicing factor, arginine/serine-rich 7"/>
    <property type="match status" value="1"/>
</dbReference>
<dbReference type="InterPro" id="IPR035979">
    <property type="entry name" value="RBD_domain_sf"/>
</dbReference>
<dbReference type="Pfam" id="PF00076">
    <property type="entry name" value="RRM_1"/>
    <property type="match status" value="1"/>
</dbReference>
<feature type="compositionally biased region" description="Basic and acidic residues" evidence="5">
    <location>
        <begin position="85"/>
        <end position="99"/>
    </location>
</feature>
<evidence type="ECO:0000256" key="2">
    <source>
        <dbReference type="ARBA" id="ARBA00022884"/>
    </source>
</evidence>
<evidence type="ECO:0000259" key="6">
    <source>
        <dbReference type="PROSITE" id="PS50102"/>
    </source>
</evidence>
<organism evidence="7 8">
    <name type="scientific">Dimorphilus gyrociliatus</name>
    <dbReference type="NCBI Taxonomy" id="2664684"/>
    <lineage>
        <taxon>Eukaryota</taxon>
        <taxon>Metazoa</taxon>
        <taxon>Spiralia</taxon>
        <taxon>Lophotrochozoa</taxon>
        <taxon>Annelida</taxon>
        <taxon>Polychaeta</taxon>
        <taxon>Polychaeta incertae sedis</taxon>
        <taxon>Dinophilidae</taxon>
        <taxon>Dimorphilus</taxon>
    </lineage>
</organism>
<comment type="subcellular location">
    <subcellularLocation>
        <location evidence="1">Nucleus</location>
    </subcellularLocation>
</comment>
<protein>
    <submittedName>
        <fullName evidence="7">DgyrCDS1236</fullName>
    </submittedName>
</protein>
<dbReference type="InterPro" id="IPR012677">
    <property type="entry name" value="Nucleotide-bd_a/b_plait_sf"/>
</dbReference>
<dbReference type="CDD" id="cd12373">
    <property type="entry name" value="RRM_SRSF3_like"/>
    <property type="match status" value="1"/>
</dbReference>
<name>A0A7I8V9K0_9ANNE</name>
<evidence type="ECO:0000256" key="1">
    <source>
        <dbReference type="ARBA" id="ARBA00004123"/>
    </source>
</evidence>
<evidence type="ECO:0000256" key="4">
    <source>
        <dbReference type="PROSITE-ProRule" id="PRU00176"/>
    </source>
</evidence>
<dbReference type="PANTHER" id="PTHR48038">
    <property type="entry name" value="RIBONUCLEOPROTEIN RB97D"/>
    <property type="match status" value="1"/>
</dbReference>
<dbReference type="SMART" id="SM00360">
    <property type="entry name" value="RRM"/>
    <property type="match status" value="1"/>
</dbReference>
<evidence type="ECO:0000256" key="5">
    <source>
        <dbReference type="SAM" id="MobiDB-lite"/>
    </source>
</evidence>
<dbReference type="EMBL" id="CAJFCJ010000002">
    <property type="protein sequence ID" value="CAD5111982.1"/>
    <property type="molecule type" value="Genomic_DNA"/>
</dbReference>
<dbReference type="SUPFAM" id="SSF54928">
    <property type="entry name" value="RNA-binding domain, RBD"/>
    <property type="match status" value="1"/>
</dbReference>
<evidence type="ECO:0000313" key="8">
    <source>
        <dbReference type="Proteomes" id="UP000549394"/>
    </source>
</evidence>